<dbReference type="SUPFAM" id="SSF55186">
    <property type="entry name" value="ThrRS/AlaRS common domain"/>
    <property type="match status" value="1"/>
</dbReference>
<comment type="caution">
    <text evidence="5">The sequence shown here is derived from an EMBL/GenBank/DDBJ whole genome shotgun (WGS) entry which is preliminary data.</text>
</comment>
<dbReference type="GO" id="GO:0046872">
    <property type="term" value="F:metal ion binding"/>
    <property type="evidence" value="ECO:0007669"/>
    <property type="project" value="UniProtKB-KW"/>
</dbReference>
<evidence type="ECO:0000313" key="6">
    <source>
        <dbReference type="Proteomes" id="UP000239434"/>
    </source>
</evidence>
<evidence type="ECO:0000256" key="3">
    <source>
        <dbReference type="ARBA" id="ARBA00022833"/>
    </source>
</evidence>
<dbReference type="GO" id="GO:0002161">
    <property type="term" value="F:aminoacyl-tRNA deacylase activity"/>
    <property type="evidence" value="ECO:0007669"/>
    <property type="project" value="UniProtKB-ARBA"/>
</dbReference>
<keyword evidence="3" id="KW-0862">Zinc</keyword>
<dbReference type="EMBL" id="PVBR01000006">
    <property type="protein sequence ID" value="PRD43701.1"/>
    <property type="molecule type" value="Genomic_DNA"/>
</dbReference>
<comment type="cofactor">
    <cofactor evidence="1">
        <name>Zn(2+)</name>
        <dbReference type="ChEBI" id="CHEBI:29105"/>
    </cofactor>
</comment>
<sequence length="254" mass="27819">MATELRFLTDAYQVEIRGTIKAINGNLVVLDRTVYYPGIGVTPRDCASLTRFDGNSFSIVRGVWIGSVAPELGHVLSDDGHGLAHGDSVVVRIDRARRHTLMRTHTALHAVSAAFPFRVVGGRVGLGEGSIDFLVDSTAMSTSLLQHQVQRLVEKHLPVESSWAAANEIDFDERSQPFSWPGRPGFYRTVQIGSLGRLTCDGLHVRNTREIGSVVIKGIVPVGDNIYRIPISLNERRAFPFLAHVNSLAPTAEL</sequence>
<dbReference type="RefSeq" id="WP_105741913.1">
    <property type="nucleotide sequence ID" value="NZ_PVBR01000006.1"/>
</dbReference>
<dbReference type="InterPro" id="IPR051335">
    <property type="entry name" value="Alanyl-tRNA_Editing_Enzymes"/>
</dbReference>
<evidence type="ECO:0000256" key="2">
    <source>
        <dbReference type="ARBA" id="ARBA00022723"/>
    </source>
</evidence>
<reference evidence="5 6" key="1">
    <citation type="submission" date="2018-02" db="EMBL/GenBank/DDBJ databases">
        <title>The draft genome of Phyllobacterium sp. 1N-3.</title>
        <authorList>
            <person name="Liu L."/>
            <person name="Li L."/>
            <person name="Zhang X."/>
            <person name="Wang T."/>
            <person name="Liang L."/>
        </authorList>
    </citation>
    <scope>NUCLEOTIDE SEQUENCE [LARGE SCALE GENOMIC DNA]</scope>
    <source>
        <strain evidence="5 6">1N-3</strain>
    </source>
</reference>
<dbReference type="InterPro" id="IPR018163">
    <property type="entry name" value="Thr/Ala-tRNA-synth_IIc_edit"/>
</dbReference>
<dbReference type="Gene3D" id="3.30.980.10">
    <property type="entry name" value="Threonyl-trna Synthetase, Chain A, domain 2"/>
    <property type="match status" value="1"/>
</dbReference>
<dbReference type="Proteomes" id="UP000239434">
    <property type="component" value="Unassembled WGS sequence"/>
</dbReference>
<proteinExistence type="predicted"/>
<feature type="domain" description="Threonyl/alanyl tRNA synthetase SAD" evidence="4">
    <location>
        <begin position="189"/>
        <end position="229"/>
    </location>
</feature>
<keyword evidence="6" id="KW-1185">Reference proteome</keyword>
<evidence type="ECO:0000256" key="1">
    <source>
        <dbReference type="ARBA" id="ARBA00001947"/>
    </source>
</evidence>
<organism evidence="5 6">
    <name type="scientific">Phyllobacterium phragmitis</name>
    <dbReference type="NCBI Taxonomy" id="2670329"/>
    <lineage>
        <taxon>Bacteria</taxon>
        <taxon>Pseudomonadati</taxon>
        <taxon>Pseudomonadota</taxon>
        <taxon>Alphaproteobacteria</taxon>
        <taxon>Hyphomicrobiales</taxon>
        <taxon>Phyllobacteriaceae</taxon>
        <taxon>Phyllobacterium</taxon>
    </lineage>
</organism>
<dbReference type="InterPro" id="IPR012947">
    <property type="entry name" value="tRNA_SAD"/>
</dbReference>
<evidence type="ECO:0000313" key="5">
    <source>
        <dbReference type="EMBL" id="PRD43701.1"/>
    </source>
</evidence>
<dbReference type="Pfam" id="PF07973">
    <property type="entry name" value="tRNA_SAD"/>
    <property type="match status" value="1"/>
</dbReference>
<dbReference type="PANTHER" id="PTHR43462">
    <property type="entry name" value="ALANYL-TRNA EDITING PROTEIN"/>
    <property type="match status" value="1"/>
</dbReference>
<dbReference type="Gene3D" id="2.40.30.130">
    <property type="match status" value="1"/>
</dbReference>
<protein>
    <recommendedName>
        <fullName evidence="4">Threonyl/alanyl tRNA synthetase SAD domain-containing protein</fullName>
    </recommendedName>
</protein>
<accession>A0A2S9IT69</accession>
<name>A0A2S9IT69_9HYPH</name>
<evidence type="ECO:0000259" key="4">
    <source>
        <dbReference type="Pfam" id="PF07973"/>
    </source>
</evidence>
<dbReference type="GO" id="GO:0000166">
    <property type="term" value="F:nucleotide binding"/>
    <property type="evidence" value="ECO:0007669"/>
    <property type="project" value="InterPro"/>
</dbReference>
<dbReference type="PANTHER" id="PTHR43462:SF1">
    <property type="entry name" value="ALANYL-TRNA EDITING PROTEIN AARSD1"/>
    <property type="match status" value="1"/>
</dbReference>
<keyword evidence="2" id="KW-0479">Metal-binding</keyword>
<gene>
    <name evidence="5" type="ORF">C5748_10670</name>
</gene>
<dbReference type="AlphaFoldDB" id="A0A2S9IT69"/>